<evidence type="ECO:0000313" key="2">
    <source>
        <dbReference type="Proteomes" id="UP000054564"/>
    </source>
</evidence>
<dbReference type="PANTHER" id="PTHR31511">
    <property type="entry name" value="PROTEIN CBG23764"/>
    <property type="match status" value="1"/>
</dbReference>
<keyword evidence="2" id="KW-1185">Reference proteome</keyword>
<name>A0A0L0UNE0_9BASI</name>
<sequence>MHSDLPFCSENIKPYHFSKCKKLVASLHDKKNYVIHYRVLQQCIQNGLILKKIHKVLEFKQAPWLKEYIDLNNAQRTLSTNDFQKNLFKLMNNSVYGKTMENVDKRKDVKLVCGWESEGKVQKARALIAKPNFHSSTHFSEDLVAIQLKRMYAFYNKPMYLGFTVLELSKWK</sequence>
<feature type="non-terminal residue" evidence="1">
    <location>
        <position position="172"/>
    </location>
</feature>
<evidence type="ECO:0008006" key="3">
    <source>
        <dbReference type="Google" id="ProtNLM"/>
    </source>
</evidence>
<protein>
    <recommendedName>
        <fullName evidence="3">DNA-directed DNA polymerase</fullName>
    </recommendedName>
</protein>
<dbReference type="Proteomes" id="UP000054564">
    <property type="component" value="Unassembled WGS sequence"/>
</dbReference>
<dbReference type="PANTHER" id="PTHR31511:SF12">
    <property type="entry name" value="RHO TERMINATION FACTOR N-TERMINAL DOMAIN-CONTAINING PROTEIN"/>
    <property type="match status" value="1"/>
</dbReference>
<dbReference type="InterPro" id="IPR043502">
    <property type="entry name" value="DNA/RNA_pol_sf"/>
</dbReference>
<gene>
    <name evidence="1" type="ORF">PSTG_18051</name>
</gene>
<proteinExistence type="predicted"/>
<comment type="caution">
    <text evidence="1">The sequence shown here is derived from an EMBL/GenBank/DDBJ whole genome shotgun (WGS) entry which is preliminary data.</text>
</comment>
<dbReference type="STRING" id="1165861.A0A0L0UNE0"/>
<reference evidence="2" key="1">
    <citation type="submission" date="2014-03" db="EMBL/GenBank/DDBJ databases">
        <title>The Genome Sequence of Puccinia striiformis f. sp. tritici PST-78.</title>
        <authorList>
            <consortium name="The Broad Institute Genome Sequencing Platform"/>
            <person name="Cuomo C."/>
            <person name="Hulbert S."/>
            <person name="Chen X."/>
            <person name="Walker B."/>
            <person name="Young S.K."/>
            <person name="Zeng Q."/>
            <person name="Gargeya S."/>
            <person name="Fitzgerald M."/>
            <person name="Haas B."/>
            <person name="Abouelleil A."/>
            <person name="Alvarado L."/>
            <person name="Arachchi H.M."/>
            <person name="Berlin A.M."/>
            <person name="Chapman S.B."/>
            <person name="Goldberg J."/>
            <person name="Griggs A."/>
            <person name="Gujja S."/>
            <person name="Hansen M."/>
            <person name="Howarth C."/>
            <person name="Imamovic A."/>
            <person name="Larimer J."/>
            <person name="McCowan C."/>
            <person name="Montmayeur A."/>
            <person name="Murphy C."/>
            <person name="Neiman D."/>
            <person name="Pearson M."/>
            <person name="Priest M."/>
            <person name="Roberts A."/>
            <person name="Saif S."/>
            <person name="Shea T."/>
            <person name="Sisk P."/>
            <person name="Sykes S."/>
            <person name="Wortman J."/>
            <person name="Nusbaum C."/>
            <person name="Birren B."/>
        </authorList>
    </citation>
    <scope>NUCLEOTIDE SEQUENCE [LARGE SCALE GENOMIC DNA]</scope>
    <source>
        <strain evidence="2">race PST-78</strain>
    </source>
</reference>
<accession>A0A0L0UNE0</accession>
<evidence type="ECO:0000313" key="1">
    <source>
        <dbReference type="EMBL" id="KNE88543.1"/>
    </source>
</evidence>
<dbReference type="AlphaFoldDB" id="A0A0L0UNE0"/>
<dbReference type="EMBL" id="AJIL01001532">
    <property type="protein sequence ID" value="KNE88543.1"/>
    <property type="molecule type" value="Genomic_DNA"/>
</dbReference>
<organism evidence="1 2">
    <name type="scientific">Puccinia striiformis f. sp. tritici PST-78</name>
    <dbReference type="NCBI Taxonomy" id="1165861"/>
    <lineage>
        <taxon>Eukaryota</taxon>
        <taxon>Fungi</taxon>
        <taxon>Dikarya</taxon>
        <taxon>Basidiomycota</taxon>
        <taxon>Pucciniomycotina</taxon>
        <taxon>Pucciniomycetes</taxon>
        <taxon>Pucciniales</taxon>
        <taxon>Pucciniaceae</taxon>
        <taxon>Puccinia</taxon>
    </lineage>
</organism>
<dbReference type="SUPFAM" id="SSF56672">
    <property type="entry name" value="DNA/RNA polymerases"/>
    <property type="match status" value="1"/>
</dbReference>